<feature type="compositionally biased region" description="Basic residues" evidence="1">
    <location>
        <begin position="85"/>
        <end position="95"/>
    </location>
</feature>
<accession>A0AAD1Y5R4</accession>
<sequence length="95" mass="11174">MEPEEEREKKGVADSLTEMILANADLPKAELSEEILEKYSLKDLIPTEKICKELFEYDQRDIESTRMELQKRQSTMLKLQEKNKKAAKKKKKEKS</sequence>
<feature type="region of interest" description="Disordered" evidence="1">
    <location>
        <begin position="73"/>
        <end position="95"/>
    </location>
</feature>
<evidence type="ECO:0000313" key="2">
    <source>
        <dbReference type="EMBL" id="CAI2384376.1"/>
    </source>
</evidence>
<dbReference type="EMBL" id="CAMPGE010026705">
    <property type="protein sequence ID" value="CAI2384376.1"/>
    <property type="molecule type" value="Genomic_DNA"/>
</dbReference>
<comment type="caution">
    <text evidence="2">The sequence shown here is derived from an EMBL/GenBank/DDBJ whole genome shotgun (WGS) entry which is preliminary data.</text>
</comment>
<organism evidence="2 3">
    <name type="scientific">Euplotes crassus</name>
    <dbReference type="NCBI Taxonomy" id="5936"/>
    <lineage>
        <taxon>Eukaryota</taxon>
        <taxon>Sar</taxon>
        <taxon>Alveolata</taxon>
        <taxon>Ciliophora</taxon>
        <taxon>Intramacronucleata</taxon>
        <taxon>Spirotrichea</taxon>
        <taxon>Hypotrichia</taxon>
        <taxon>Euplotida</taxon>
        <taxon>Euplotidae</taxon>
        <taxon>Moneuplotes</taxon>
    </lineage>
</organism>
<dbReference type="AlphaFoldDB" id="A0AAD1Y5R4"/>
<evidence type="ECO:0000256" key="1">
    <source>
        <dbReference type="SAM" id="MobiDB-lite"/>
    </source>
</evidence>
<keyword evidence="3" id="KW-1185">Reference proteome</keyword>
<name>A0AAD1Y5R4_EUPCR</name>
<proteinExistence type="predicted"/>
<reference evidence="2" key="1">
    <citation type="submission" date="2023-07" db="EMBL/GenBank/DDBJ databases">
        <authorList>
            <consortium name="AG Swart"/>
            <person name="Singh M."/>
            <person name="Singh A."/>
            <person name="Seah K."/>
            <person name="Emmerich C."/>
        </authorList>
    </citation>
    <scope>NUCLEOTIDE SEQUENCE</scope>
    <source>
        <strain evidence="2">DP1</strain>
    </source>
</reference>
<gene>
    <name evidence="2" type="ORF">ECRASSUSDP1_LOCUS25901</name>
</gene>
<dbReference type="Proteomes" id="UP001295684">
    <property type="component" value="Unassembled WGS sequence"/>
</dbReference>
<evidence type="ECO:0000313" key="3">
    <source>
        <dbReference type="Proteomes" id="UP001295684"/>
    </source>
</evidence>
<protein>
    <submittedName>
        <fullName evidence="2">Uncharacterized protein</fullName>
    </submittedName>
</protein>